<evidence type="ECO:0000256" key="7">
    <source>
        <dbReference type="ARBA" id="ARBA00022833"/>
    </source>
</evidence>
<evidence type="ECO:0000256" key="8">
    <source>
        <dbReference type="PROSITE-ProRule" id="PRU00452"/>
    </source>
</evidence>
<dbReference type="GO" id="GO:0000785">
    <property type="term" value="C:chromatin"/>
    <property type="evidence" value="ECO:0007669"/>
    <property type="project" value="TreeGrafter"/>
</dbReference>
<dbReference type="Proteomes" id="UP001163850">
    <property type="component" value="Unassembled WGS sequence"/>
</dbReference>
<evidence type="ECO:0000256" key="5">
    <source>
        <dbReference type="ARBA" id="ARBA00022771"/>
    </source>
</evidence>
<dbReference type="InterPro" id="IPR023321">
    <property type="entry name" value="PINIT"/>
</dbReference>
<dbReference type="GO" id="GO:0008270">
    <property type="term" value="F:zinc ion binding"/>
    <property type="evidence" value="ECO:0007669"/>
    <property type="project" value="UniProtKB-KW"/>
</dbReference>
<keyword evidence="5 8" id="KW-0863">Zinc-finger</keyword>
<gene>
    <name evidence="12" type="ORF">F5890DRAFT_1495654</name>
</gene>
<feature type="compositionally biased region" description="Polar residues" evidence="9">
    <location>
        <begin position="661"/>
        <end position="676"/>
    </location>
</feature>
<feature type="domain" description="SP-RING-type" evidence="10">
    <location>
        <begin position="340"/>
        <end position="425"/>
    </location>
</feature>
<dbReference type="Pfam" id="PF02891">
    <property type="entry name" value="zf-MIZ"/>
    <property type="match status" value="1"/>
</dbReference>
<keyword evidence="6" id="KW-0833">Ubl conjugation pathway</keyword>
<evidence type="ECO:0000256" key="2">
    <source>
        <dbReference type="ARBA" id="ARBA00005383"/>
    </source>
</evidence>
<dbReference type="InterPro" id="IPR004181">
    <property type="entry name" value="Znf_MIZ"/>
</dbReference>
<feature type="compositionally biased region" description="Polar residues" evidence="9">
    <location>
        <begin position="601"/>
        <end position="615"/>
    </location>
</feature>
<accession>A0AA38Q565</accession>
<feature type="compositionally biased region" description="Low complexity" evidence="9">
    <location>
        <begin position="91"/>
        <end position="109"/>
    </location>
</feature>
<comment type="similarity">
    <text evidence="2">Belongs to the PIAS family.</text>
</comment>
<evidence type="ECO:0000256" key="4">
    <source>
        <dbReference type="ARBA" id="ARBA00022723"/>
    </source>
</evidence>
<comment type="caution">
    <text evidence="12">The sequence shown here is derived from an EMBL/GenBank/DDBJ whole genome shotgun (WGS) entry which is preliminary data.</text>
</comment>
<feature type="region of interest" description="Disordered" evidence="9">
    <location>
        <begin position="84"/>
        <end position="160"/>
    </location>
</feature>
<sequence>MAANDPWLDFEVLRHNVKHNTVDRLKQILGGLNDECGTHFSKSGKKQEIIDRIVHTIDSWKQASNVEKWAKAKQVLYQVRNSGTYTSTRPSSLHSASMASSSYGSSSASKTAGHSIPSAGSSANSSNKPYPSSRVPPPLGLSGSSAYRSSNAPSNSKPELRFKDSPFFRIHETISSVVECPESQSASDRKQAVAVFTLNQDQINKLTAVNSLYRIRLFCTSSNFYSPFRTNLIQCPIEFPITCEVRVNGKSISANLKGLKKKPGTAPPPVLDELVNYDTSPNRVEMIYVNSQQPAQPKKYYLVLKLVESTSVTSLVDNLKRNCFEGKEKIQQQLQTSTFEDDDIVAGPQKVSLKCPLTLARINTPCRSSKCVHVQCFDATSWFSVNEQTTTWLCPVCEKTLDVNDLIMDGFVENILKECPDSVEDVMVEADGEWHTSDNKYGSPHWKIKHPPNQLNPPSRKPPSLPKPALSNGKSTSSVTGVNGAAKKLDIVTIEDSDDEDEGRVKRELSPSFGTISSASGSQPSASTSRPRPADVIDLTIDSDDDEPLPPPPPPSNAGKRKAPETISPTESIWKKTKTNDFSSEENNPARIYSDELSRIAQRNSRASLSTTASPSIHLPSYNPSQTPGPSIDSPSLPSFHLSFPRPTSPNGAPQLPPINGYNSSKGSDSSTSRWG</sequence>
<dbReference type="PROSITE" id="PS51466">
    <property type="entry name" value="PINIT"/>
    <property type="match status" value="1"/>
</dbReference>
<evidence type="ECO:0000313" key="12">
    <source>
        <dbReference type="EMBL" id="KAJ3987783.1"/>
    </source>
</evidence>
<dbReference type="Gene3D" id="3.30.40.10">
    <property type="entry name" value="Zinc/RING finger domain, C3HC4 (zinc finger)"/>
    <property type="match status" value="1"/>
</dbReference>
<evidence type="ECO:0000256" key="1">
    <source>
        <dbReference type="ARBA" id="ARBA00004718"/>
    </source>
</evidence>
<feature type="compositionally biased region" description="Low complexity" evidence="9">
    <location>
        <begin position="514"/>
        <end position="529"/>
    </location>
</feature>
<dbReference type="PANTHER" id="PTHR10782">
    <property type="entry name" value="ZINC FINGER MIZ DOMAIN-CONTAINING PROTEIN"/>
    <property type="match status" value="1"/>
</dbReference>
<dbReference type="AlphaFoldDB" id="A0AA38Q565"/>
<reference evidence="12" key="1">
    <citation type="submission" date="2022-08" db="EMBL/GenBank/DDBJ databases">
        <authorList>
            <consortium name="DOE Joint Genome Institute"/>
            <person name="Min B."/>
            <person name="Riley R."/>
            <person name="Sierra-Patev S."/>
            <person name="Naranjo-Ortiz M."/>
            <person name="Looney B."/>
            <person name="Konkel Z."/>
            <person name="Slot J.C."/>
            <person name="Sakamoto Y."/>
            <person name="Steenwyk J.L."/>
            <person name="Rokas A."/>
            <person name="Carro J."/>
            <person name="Camarero S."/>
            <person name="Ferreira P."/>
            <person name="Molpeceres G."/>
            <person name="Ruiz-Duenas F.J."/>
            <person name="Serrano A."/>
            <person name="Henrissat B."/>
            <person name="Drula E."/>
            <person name="Hughes K.W."/>
            <person name="Mata J.L."/>
            <person name="Ishikawa N.K."/>
            <person name="Vargas-Isla R."/>
            <person name="Ushijima S."/>
            <person name="Smith C.A."/>
            <person name="Ahrendt S."/>
            <person name="Andreopoulos W."/>
            <person name="He G."/>
            <person name="Labutti K."/>
            <person name="Lipzen A."/>
            <person name="Ng V."/>
            <person name="Sandor L."/>
            <person name="Barry K."/>
            <person name="Martinez A.T."/>
            <person name="Xiao Y."/>
            <person name="Gibbons J.G."/>
            <person name="Terashima K."/>
            <person name="Hibbett D.S."/>
            <person name="Grigoriev I.V."/>
        </authorList>
    </citation>
    <scope>NUCLEOTIDE SEQUENCE</scope>
    <source>
        <strain evidence="12">TFB7829</strain>
    </source>
</reference>
<dbReference type="InterPro" id="IPR038654">
    <property type="entry name" value="PINIT_sf"/>
</dbReference>
<evidence type="ECO:0000259" key="10">
    <source>
        <dbReference type="PROSITE" id="PS51044"/>
    </source>
</evidence>
<evidence type="ECO:0000313" key="13">
    <source>
        <dbReference type="Proteomes" id="UP001163850"/>
    </source>
</evidence>
<organism evidence="12 13">
    <name type="scientific">Lentinula detonsa</name>
    <dbReference type="NCBI Taxonomy" id="2804962"/>
    <lineage>
        <taxon>Eukaryota</taxon>
        <taxon>Fungi</taxon>
        <taxon>Dikarya</taxon>
        <taxon>Basidiomycota</taxon>
        <taxon>Agaricomycotina</taxon>
        <taxon>Agaricomycetes</taxon>
        <taxon>Agaricomycetidae</taxon>
        <taxon>Agaricales</taxon>
        <taxon>Marasmiineae</taxon>
        <taxon>Omphalotaceae</taxon>
        <taxon>Lentinula</taxon>
    </lineage>
</organism>
<dbReference type="EMBL" id="MU801918">
    <property type="protein sequence ID" value="KAJ3987783.1"/>
    <property type="molecule type" value="Genomic_DNA"/>
</dbReference>
<protein>
    <submittedName>
        <fullName evidence="12">PINIT domain-containing protein</fullName>
    </submittedName>
</protein>
<feature type="compositionally biased region" description="Acidic residues" evidence="9">
    <location>
        <begin position="493"/>
        <end position="502"/>
    </location>
</feature>
<feature type="compositionally biased region" description="Low complexity" evidence="9">
    <location>
        <begin position="118"/>
        <end position="127"/>
    </location>
</feature>
<keyword evidence="7" id="KW-0862">Zinc</keyword>
<dbReference type="Gene3D" id="2.60.120.780">
    <property type="entry name" value="PINIT domain"/>
    <property type="match status" value="1"/>
</dbReference>
<evidence type="ECO:0000256" key="9">
    <source>
        <dbReference type="SAM" id="MobiDB-lite"/>
    </source>
</evidence>
<feature type="compositionally biased region" description="Polar residues" evidence="9">
    <location>
        <begin position="142"/>
        <end position="157"/>
    </location>
</feature>
<dbReference type="GO" id="GO:0061665">
    <property type="term" value="F:SUMO ligase activity"/>
    <property type="evidence" value="ECO:0007669"/>
    <property type="project" value="TreeGrafter"/>
</dbReference>
<dbReference type="GO" id="GO:0016925">
    <property type="term" value="P:protein sumoylation"/>
    <property type="evidence" value="ECO:0007669"/>
    <property type="project" value="TreeGrafter"/>
</dbReference>
<comment type="pathway">
    <text evidence="1">Protein modification; protein sumoylation.</text>
</comment>
<keyword evidence="4" id="KW-0479">Metal-binding</keyword>
<evidence type="ECO:0000259" key="11">
    <source>
        <dbReference type="PROSITE" id="PS51466"/>
    </source>
</evidence>
<dbReference type="InterPro" id="IPR013083">
    <property type="entry name" value="Znf_RING/FYVE/PHD"/>
</dbReference>
<proteinExistence type="inferred from homology"/>
<keyword evidence="3" id="KW-0808">Transferase</keyword>
<feature type="domain" description="PINIT" evidence="11">
    <location>
        <begin position="148"/>
        <end position="310"/>
    </location>
</feature>
<feature type="compositionally biased region" description="Low complexity" evidence="9">
    <location>
        <begin position="634"/>
        <end position="646"/>
    </location>
</feature>
<dbReference type="PROSITE" id="PS51044">
    <property type="entry name" value="ZF_SP_RING"/>
    <property type="match status" value="1"/>
</dbReference>
<dbReference type="Pfam" id="PF14324">
    <property type="entry name" value="PINIT"/>
    <property type="match status" value="1"/>
</dbReference>
<dbReference type="PANTHER" id="PTHR10782:SF4">
    <property type="entry name" value="TONALLI, ISOFORM E"/>
    <property type="match status" value="1"/>
</dbReference>
<evidence type="ECO:0000256" key="3">
    <source>
        <dbReference type="ARBA" id="ARBA00022679"/>
    </source>
</evidence>
<feature type="region of interest" description="Disordered" evidence="9">
    <location>
        <begin position="434"/>
        <end position="676"/>
    </location>
</feature>
<evidence type="ECO:0000256" key="6">
    <source>
        <dbReference type="ARBA" id="ARBA00022786"/>
    </source>
</evidence>
<name>A0AA38Q565_9AGAR</name>